<gene>
    <name evidence="2" type="ORF">JQ615_17480</name>
</gene>
<proteinExistence type="predicted"/>
<dbReference type="RefSeq" id="WP_212493211.1">
    <property type="nucleotide sequence ID" value="NZ_JAFCJH010000016.1"/>
</dbReference>
<dbReference type="Proteomes" id="UP001315278">
    <property type="component" value="Unassembled WGS sequence"/>
</dbReference>
<keyword evidence="1" id="KW-1133">Transmembrane helix</keyword>
<organism evidence="2 3">
    <name type="scientific">Bradyrhizobium jicamae</name>
    <dbReference type="NCBI Taxonomy" id="280332"/>
    <lineage>
        <taxon>Bacteria</taxon>
        <taxon>Pseudomonadati</taxon>
        <taxon>Pseudomonadota</taxon>
        <taxon>Alphaproteobacteria</taxon>
        <taxon>Hyphomicrobiales</taxon>
        <taxon>Nitrobacteraceae</taxon>
        <taxon>Bradyrhizobium</taxon>
    </lineage>
</organism>
<evidence type="ECO:0000256" key="1">
    <source>
        <dbReference type="SAM" id="Phobius"/>
    </source>
</evidence>
<reference evidence="3" key="1">
    <citation type="journal article" date="2021" name="ISME J.">
        <title>Evolutionary origin and ecological implication of a unique nif island in free-living Bradyrhizobium lineages.</title>
        <authorList>
            <person name="Tao J."/>
        </authorList>
    </citation>
    <scope>NUCLEOTIDE SEQUENCE [LARGE SCALE GENOMIC DNA]</scope>
    <source>
        <strain evidence="3">SZCCT0434</strain>
    </source>
</reference>
<sequence>MTLLNLIARKVESLQPGLDMPSQPQKIPLFLRFKERSVSGAFVALTVLAMVGWIYLLSSMFARFVLWFFS</sequence>
<name>A0ABS5FK97_9BRAD</name>
<keyword evidence="1" id="KW-0812">Transmembrane</keyword>
<feature type="transmembrane region" description="Helical" evidence="1">
    <location>
        <begin position="42"/>
        <end position="69"/>
    </location>
</feature>
<protein>
    <recommendedName>
        <fullName evidence="4">DUF1345 domain-containing protein</fullName>
    </recommendedName>
</protein>
<comment type="caution">
    <text evidence="2">The sequence shown here is derived from an EMBL/GenBank/DDBJ whole genome shotgun (WGS) entry which is preliminary data.</text>
</comment>
<evidence type="ECO:0008006" key="4">
    <source>
        <dbReference type="Google" id="ProtNLM"/>
    </source>
</evidence>
<evidence type="ECO:0000313" key="3">
    <source>
        <dbReference type="Proteomes" id="UP001315278"/>
    </source>
</evidence>
<dbReference type="EMBL" id="JAFCJH010000016">
    <property type="protein sequence ID" value="MBR0797187.1"/>
    <property type="molecule type" value="Genomic_DNA"/>
</dbReference>
<keyword evidence="1" id="KW-0472">Membrane</keyword>
<accession>A0ABS5FK97</accession>
<keyword evidence="3" id="KW-1185">Reference proteome</keyword>
<evidence type="ECO:0000313" key="2">
    <source>
        <dbReference type="EMBL" id="MBR0797187.1"/>
    </source>
</evidence>